<protein>
    <submittedName>
        <fullName evidence="2">Uncharacterized protein</fullName>
    </submittedName>
</protein>
<evidence type="ECO:0000256" key="1">
    <source>
        <dbReference type="SAM" id="MobiDB-lite"/>
    </source>
</evidence>
<gene>
    <name evidence="2" type="ORF">LMG26788_01978</name>
</gene>
<reference evidence="2 3" key="1">
    <citation type="submission" date="2020-04" db="EMBL/GenBank/DDBJ databases">
        <authorList>
            <person name="De Canck E."/>
        </authorList>
    </citation>
    <scope>NUCLEOTIDE SEQUENCE [LARGE SCALE GENOMIC DNA]</scope>
    <source>
        <strain evidence="2 3">LMG 26788</strain>
    </source>
</reference>
<name>A0A6S7CP65_9BURK</name>
<accession>A0A6S7CP65</accession>
<dbReference type="AlphaFoldDB" id="A0A6S7CP65"/>
<evidence type="ECO:0000313" key="3">
    <source>
        <dbReference type="Proteomes" id="UP000494203"/>
    </source>
</evidence>
<evidence type="ECO:0000313" key="2">
    <source>
        <dbReference type="EMBL" id="CAB3855301.1"/>
    </source>
</evidence>
<sequence>MGGPETGVPFMAAVVMDRRRLKAALAPLQLAGLAALDITLHVGGSISDHIAQAPRARHRWTWPRCARPSVPRCGARAVARTGALRGSPALRYSAQIRLLRLIIPMRLPAPCLRRFRPAVLALAVLSIAMLDVHAAQRTVYKGTLQGAGEVVLELDDAAGADGVVSGRYFYPRSGVDIPLRGTGDLLYEPKPRPARPPASDQATIDAADRAASWQGARDAKGYRGQWTDTRTGKQRRFDLQRVAAYDTDQLERDRAQARAAQTDLGDIDLKAGIDATRAPYETLKLAGHAKPVGKDVGAGAVAYRMWVDPRTRFAYPRLSRHPDAQVMRRVNDLLEQRHWRKSLGALECMASAYTSTNPGAGTLGGFDEEDINVTWLSRALMTVTEAGSLDCGGAHPFNHFEPYTFDLLRGEYLDWNRVFDAYAPGKQTFGREPSAALSRLVEQVVKAGPSGSQAEQHPSLEDCADLWPQYLALGATSPGALSLSVSGVGHASGACLGTHGRVPFQALRPYLKPGGQAYLAID</sequence>
<feature type="region of interest" description="Disordered" evidence="1">
    <location>
        <begin position="188"/>
        <end position="227"/>
    </location>
</feature>
<dbReference type="Proteomes" id="UP000494203">
    <property type="component" value="Unassembled WGS sequence"/>
</dbReference>
<dbReference type="EMBL" id="CADIKZ010000004">
    <property type="protein sequence ID" value="CAB3855301.1"/>
    <property type="molecule type" value="Genomic_DNA"/>
</dbReference>
<proteinExistence type="predicted"/>
<organism evidence="2 3">
    <name type="scientific">Achromobacter pulmonis</name>
    <dbReference type="NCBI Taxonomy" id="1389932"/>
    <lineage>
        <taxon>Bacteria</taxon>
        <taxon>Pseudomonadati</taxon>
        <taxon>Pseudomonadota</taxon>
        <taxon>Betaproteobacteria</taxon>
        <taxon>Burkholderiales</taxon>
        <taxon>Alcaligenaceae</taxon>
        <taxon>Achromobacter</taxon>
    </lineage>
</organism>
<keyword evidence="3" id="KW-1185">Reference proteome</keyword>